<dbReference type="EMBL" id="NTFH01000004">
    <property type="protein sequence ID" value="PHQ16220.1"/>
    <property type="molecule type" value="Genomic_DNA"/>
</dbReference>
<gene>
    <name evidence="3" type="ORF">CLH61_03790</name>
</gene>
<dbReference type="GO" id="GO:0016810">
    <property type="term" value="F:hydrolase activity, acting on carbon-nitrogen (but not peptide) bonds"/>
    <property type="evidence" value="ECO:0007669"/>
    <property type="project" value="InterPro"/>
</dbReference>
<dbReference type="SUPFAM" id="SSF88713">
    <property type="entry name" value="Glycoside hydrolase/deacetylase"/>
    <property type="match status" value="1"/>
</dbReference>
<dbReference type="GO" id="GO:0005975">
    <property type="term" value="P:carbohydrate metabolic process"/>
    <property type="evidence" value="ECO:0007669"/>
    <property type="project" value="InterPro"/>
</dbReference>
<evidence type="ECO:0000259" key="2">
    <source>
        <dbReference type="PROSITE" id="PS51677"/>
    </source>
</evidence>
<dbReference type="InterPro" id="IPR002509">
    <property type="entry name" value="NODB_dom"/>
</dbReference>
<dbReference type="InterPro" id="IPR045235">
    <property type="entry name" value="PuuE_HpPgdA-like"/>
</dbReference>
<evidence type="ECO:0000313" key="3">
    <source>
        <dbReference type="EMBL" id="PHQ16220.1"/>
    </source>
</evidence>
<dbReference type="CDD" id="cd10941">
    <property type="entry name" value="CE4_PuuE_HpPgdA_like_2"/>
    <property type="match status" value="1"/>
</dbReference>
<dbReference type="InterPro" id="IPR014344">
    <property type="entry name" value="XrtA_polysacc_deacetyl"/>
</dbReference>
<feature type="region of interest" description="Disordered" evidence="1">
    <location>
        <begin position="287"/>
        <end position="315"/>
    </location>
</feature>
<reference evidence="3 4" key="1">
    <citation type="submission" date="2017-09" db="EMBL/GenBank/DDBJ databases">
        <title>The draft genome sequences of Marinobacter sp. PWS21.</title>
        <authorList>
            <person name="Cao J."/>
        </authorList>
    </citation>
    <scope>NUCLEOTIDE SEQUENCE [LARGE SCALE GENOMIC DNA]</scope>
    <source>
        <strain evidence="3 4">PWS21</strain>
    </source>
</reference>
<dbReference type="PANTHER" id="PTHR47561">
    <property type="entry name" value="POLYSACCHARIDE DEACETYLASE FAMILY PROTEIN (AFU_ORTHOLOGUE AFUA_6G05030)"/>
    <property type="match status" value="1"/>
</dbReference>
<accession>A0A2G1UP73</accession>
<dbReference type="AlphaFoldDB" id="A0A2G1UP73"/>
<evidence type="ECO:0000256" key="1">
    <source>
        <dbReference type="SAM" id="MobiDB-lite"/>
    </source>
</evidence>
<dbReference type="PANTHER" id="PTHR47561:SF1">
    <property type="entry name" value="POLYSACCHARIDE DEACETYLASE FAMILY PROTEIN (AFU_ORTHOLOGUE AFUA_6G05030)"/>
    <property type="match status" value="1"/>
</dbReference>
<protein>
    <submittedName>
        <fullName evidence="3">Polysaccharide deacetylase family protein</fullName>
    </submittedName>
</protein>
<proteinExistence type="predicted"/>
<evidence type="ECO:0000313" key="4">
    <source>
        <dbReference type="Proteomes" id="UP000231409"/>
    </source>
</evidence>
<dbReference type="RefSeq" id="WP_099613386.1">
    <property type="nucleotide sequence ID" value="NZ_KZ319368.1"/>
</dbReference>
<name>A0A2G1UP73_9GAMM</name>
<dbReference type="Gene3D" id="3.20.20.370">
    <property type="entry name" value="Glycoside hydrolase/deacetylase"/>
    <property type="match status" value="1"/>
</dbReference>
<comment type="caution">
    <text evidence="3">The sequence shown here is derived from an EMBL/GenBank/DDBJ whole genome shotgun (WGS) entry which is preliminary data.</text>
</comment>
<dbReference type="Pfam" id="PF11959">
    <property type="entry name" value="DUF3473"/>
    <property type="match status" value="1"/>
</dbReference>
<sequence length="315" mass="36555">MDSIRNALTIDVEDYFQVAALAEAVRRDDWESMEYRVEANTDRLLALLDRFDTHATFFTLGWVAERSPELVRRIRAAGHEVASHGYSHQLIYNQAPDVFREETHRAKAILEDILGEPVTGYRAASYSITAQSRWALDILGEEGFTWDSSIFPVHHDRYGMPDAPRWPYRLTTDNGYELAEFPLSTLKLPGYTLPIAGGGYFRLFPYWFSQWGLGSINRQGQPFVFYLHPWEVDPGQPRLKVKWLSRFRHYNNLEVCEQRLTRLLQRFSFTTMSEVLRGYGVLDAEEPQAERAPQVRTQEHGQDRPRSDSHLLKTL</sequence>
<dbReference type="Pfam" id="PF01522">
    <property type="entry name" value="Polysacc_deac_1"/>
    <property type="match status" value="1"/>
</dbReference>
<organism evidence="3 4">
    <name type="scientific">Marinobacter profundi</name>
    <dbReference type="NCBI Taxonomy" id="2666256"/>
    <lineage>
        <taxon>Bacteria</taxon>
        <taxon>Pseudomonadati</taxon>
        <taxon>Pseudomonadota</taxon>
        <taxon>Gammaproteobacteria</taxon>
        <taxon>Pseudomonadales</taxon>
        <taxon>Marinobacteraceae</taxon>
        <taxon>Marinobacter</taxon>
    </lineage>
</organism>
<dbReference type="InterPro" id="IPR022560">
    <property type="entry name" value="DUF3473"/>
</dbReference>
<dbReference type="Proteomes" id="UP000231409">
    <property type="component" value="Unassembled WGS sequence"/>
</dbReference>
<dbReference type="NCBIfam" id="TIGR03006">
    <property type="entry name" value="pepcterm_polyde"/>
    <property type="match status" value="1"/>
</dbReference>
<feature type="compositionally biased region" description="Basic and acidic residues" evidence="1">
    <location>
        <begin position="297"/>
        <end position="315"/>
    </location>
</feature>
<dbReference type="InterPro" id="IPR011330">
    <property type="entry name" value="Glyco_hydro/deAcase_b/a-brl"/>
</dbReference>
<dbReference type="PROSITE" id="PS51677">
    <property type="entry name" value="NODB"/>
    <property type="match status" value="1"/>
</dbReference>
<keyword evidence="4" id="KW-1185">Reference proteome</keyword>
<feature type="domain" description="NodB homology" evidence="2">
    <location>
        <begin position="27"/>
        <end position="224"/>
    </location>
</feature>